<evidence type="ECO:0000313" key="2">
    <source>
        <dbReference type="EMBL" id="GIQ62895.1"/>
    </source>
</evidence>
<evidence type="ECO:0000313" key="3">
    <source>
        <dbReference type="Proteomes" id="UP000680304"/>
    </source>
</evidence>
<proteinExistence type="predicted"/>
<dbReference type="PANTHER" id="PTHR43308">
    <property type="entry name" value="OUTER MEMBRANE PROTEIN ALPHA-RELATED"/>
    <property type="match status" value="1"/>
</dbReference>
<protein>
    <recommendedName>
        <fullName evidence="1">SLH domain-containing protein</fullName>
    </recommendedName>
</protein>
<dbReference type="InterPro" id="IPR051465">
    <property type="entry name" value="Cell_Envelope_Struct_Comp"/>
</dbReference>
<feature type="domain" description="SLH" evidence="1">
    <location>
        <begin position="105"/>
        <end position="163"/>
    </location>
</feature>
<dbReference type="PROSITE" id="PS51272">
    <property type="entry name" value="SLH"/>
    <property type="match status" value="2"/>
</dbReference>
<name>A0ABQ4N3X3_9BACL</name>
<accession>A0ABQ4N3X3</accession>
<dbReference type="Proteomes" id="UP000680304">
    <property type="component" value="Unassembled WGS sequence"/>
</dbReference>
<keyword evidence="3" id="KW-1185">Reference proteome</keyword>
<dbReference type="RefSeq" id="WP_213528229.1">
    <property type="nucleotide sequence ID" value="NZ_BOVJ01000047.1"/>
</dbReference>
<gene>
    <name evidence="2" type="ORF">PACILC2_14630</name>
</gene>
<dbReference type="Pfam" id="PF00395">
    <property type="entry name" value="SLH"/>
    <property type="match status" value="3"/>
</dbReference>
<evidence type="ECO:0000259" key="1">
    <source>
        <dbReference type="PROSITE" id="PS51272"/>
    </source>
</evidence>
<comment type="caution">
    <text evidence="2">The sequence shown here is derived from an EMBL/GenBank/DDBJ whole genome shotgun (WGS) entry which is preliminary data.</text>
</comment>
<organism evidence="2 3">
    <name type="scientific">Paenibacillus cisolokensis</name>
    <dbReference type="NCBI Taxonomy" id="1658519"/>
    <lineage>
        <taxon>Bacteria</taxon>
        <taxon>Bacillati</taxon>
        <taxon>Bacillota</taxon>
        <taxon>Bacilli</taxon>
        <taxon>Bacillales</taxon>
        <taxon>Paenibacillaceae</taxon>
        <taxon>Paenibacillus</taxon>
    </lineage>
</organism>
<dbReference type="InterPro" id="IPR001119">
    <property type="entry name" value="SLH_dom"/>
</dbReference>
<feature type="domain" description="SLH" evidence="1">
    <location>
        <begin position="36"/>
        <end position="102"/>
    </location>
</feature>
<reference evidence="2 3" key="1">
    <citation type="submission" date="2021-04" db="EMBL/GenBank/DDBJ databases">
        <title>Draft genome sequence of Paenibacillus cisolokensis, LC2-13A.</title>
        <authorList>
            <person name="Uke A."/>
            <person name="Chhe C."/>
            <person name="Baramee S."/>
            <person name="Kosugi A."/>
        </authorList>
    </citation>
    <scope>NUCLEOTIDE SEQUENCE [LARGE SCALE GENOMIC DNA]</scope>
    <source>
        <strain evidence="2 3">LC2-13A</strain>
    </source>
</reference>
<sequence>MQGTPAGNFEPRKNITRAEFAKTAVVALGLDMTQRLTPTFADVPKTAWHYDYVETAAEYGLVEGSTRGGRAVFLPNEPITRAEIAAVVSRFLRGFQGFPGAAAAVDIPFADVSADHWAYEDIRYLHQFELLKGKSADRFAPADNASRAEAAVLLERLLALRDG</sequence>
<dbReference type="EMBL" id="BOVJ01000047">
    <property type="protein sequence ID" value="GIQ62895.1"/>
    <property type="molecule type" value="Genomic_DNA"/>
</dbReference>